<accession>A0A410MIL5</accession>
<gene>
    <name evidence="1" type="ORF">HLI_02630</name>
</gene>
<dbReference type="AlphaFoldDB" id="A0A410MIL5"/>
<dbReference type="EMBL" id="CP026118">
    <property type="protein sequence ID" value="QAS54541.1"/>
    <property type="molecule type" value="Genomic_DNA"/>
</dbReference>
<reference evidence="1 2" key="1">
    <citation type="submission" date="2018-01" db="EMBL/GenBank/DDBJ databases">
        <title>The whole genome sequencing and assembly of Halobacillus litoralis ERB031 strain.</title>
        <authorList>
            <person name="Lee S.-J."/>
            <person name="Park M.-K."/>
            <person name="Kim J.-Y."/>
            <person name="Lee Y.-J."/>
            <person name="Yi H."/>
            <person name="Bahn Y.-S."/>
            <person name="Kim J.F."/>
            <person name="Lee D.-W."/>
        </authorList>
    </citation>
    <scope>NUCLEOTIDE SEQUENCE [LARGE SCALE GENOMIC DNA]</scope>
    <source>
        <strain evidence="1 2">ERB 031</strain>
    </source>
</reference>
<sequence>MMDSSQEISLWKKKNDQYFDEIKQLISKLKQTEGWKLISYFTYAIHFSHDPKMDSMVLGSYHVHNIGDQPFPSPYICLKISSEAPFHFSGKYVYKDSLQKMKMQGAWERMNEHTDKEEFWLQPSGTAQIEPNETLSFSNFQLKWSADQKYSGSLLGYTYGEENKNGTPSLNQINISGTNIIQEGESDG</sequence>
<dbReference type="OrthoDB" id="2679997at2"/>
<evidence type="ECO:0000313" key="1">
    <source>
        <dbReference type="EMBL" id="QAS54541.1"/>
    </source>
</evidence>
<dbReference type="Proteomes" id="UP000287756">
    <property type="component" value="Chromosome"/>
</dbReference>
<dbReference type="KEGG" id="hli:HLI_02630"/>
<protein>
    <submittedName>
        <fullName evidence="1">Uncharacterized protein</fullName>
    </submittedName>
</protein>
<organism evidence="1 2">
    <name type="scientific">Halobacillus litoralis</name>
    <dbReference type="NCBI Taxonomy" id="45668"/>
    <lineage>
        <taxon>Bacteria</taxon>
        <taxon>Bacillati</taxon>
        <taxon>Bacillota</taxon>
        <taxon>Bacilli</taxon>
        <taxon>Bacillales</taxon>
        <taxon>Bacillaceae</taxon>
        <taxon>Halobacillus</taxon>
    </lineage>
</organism>
<name>A0A410MIL5_9BACI</name>
<proteinExistence type="predicted"/>
<evidence type="ECO:0000313" key="2">
    <source>
        <dbReference type="Proteomes" id="UP000287756"/>
    </source>
</evidence>